<reference evidence="1 3" key="1">
    <citation type="journal article" date="2008" name="Science">
        <title>The Physcomitrella genome reveals evolutionary insights into the conquest of land by plants.</title>
        <authorList>
            <person name="Rensing S."/>
            <person name="Lang D."/>
            <person name="Zimmer A."/>
            <person name="Terry A."/>
            <person name="Salamov A."/>
            <person name="Shapiro H."/>
            <person name="Nishiyama T."/>
            <person name="Perroud P.-F."/>
            <person name="Lindquist E."/>
            <person name="Kamisugi Y."/>
            <person name="Tanahashi T."/>
            <person name="Sakakibara K."/>
            <person name="Fujita T."/>
            <person name="Oishi K."/>
            <person name="Shin-I T."/>
            <person name="Kuroki Y."/>
            <person name="Toyoda A."/>
            <person name="Suzuki Y."/>
            <person name="Hashimoto A."/>
            <person name="Yamaguchi K."/>
            <person name="Sugano A."/>
            <person name="Kohara Y."/>
            <person name="Fujiyama A."/>
            <person name="Anterola A."/>
            <person name="Aoki S."/>
            <person name="Ashton N."/>
            <person name="Barbazuk W.B."/>
            <person name="Barker E."/>
            <person name="Bennetzen J."/>
            <person name="Bezanilla M."/>
            <person name="Blankenship R."/>
            <person name="Cho S.H."/>
            <person name="Dutcher S."/>
            <person name="Estelle M."/>
            <person name="Fawcett J.A."/>
            <person name="Gundlach H."/>
            <person name="Hanada K."/>
            <person name="Heyl A."/>
            <person name="Hicks K.A."/>
            <person name="Hugh J."/>
            <person name="Lohr M."/>
            <person name="Mayer K."/>
            <person name="Melkozernov A."/>
            <person name="Murata T."/>
            <person name="Nelson D."/>
            <person name="Pils B."/>
            <person name="Prigge M."/>
            <person name="Reiss B."/>
            <person name="Renner T."/>
            <person name="Rombauts S."/>
            <person name="Rushton P."/>
            <person name="Sanderfoot A."/>
            <person name="Schween G."/>
            <person name="Shiu S.-H."/>
            <person name="Stueber K."/>
            <person name="Theodoulou F.L."/>
            <person name="Tu H."/>
            <person name="Van de Peer Y."/>
            <person name="Verrier P.J."/>
            <person name="Waters E."/>
            <person name="Wood A."/>
            <person name="Yang L."/>
            <person name="Cove D."/>
            <person name="Cuming A."/>
            <person name="Hasebe M."/>
            <person name="Lucas S."/>
            <person name="Mishler D.B."/>
            <person name="Reski R."/>
            <person name="Grigoriev I."/>
            <person name="Quatrano R.S."/>
            <person name="Boore J.L."/>
        </authorList>
    </citation>
    <scope>NUCLEOTIDE SEQUENCE [LARGE SCALE GENOMIC DNA]</scope>
    <source>
        <strain evidence="2 3">cv. Gransden 2004</strain>
    </source>
</reference>
<name>A0A2K1J9U7_PHYPA</name>
<reference evidence="2" key="3">
    <citation type="submission" date="2020-12" db="UniProtKB">
        <authorList>
            <consortium name="EnsemblPlants"/>
        </authorList>
    </citation>
    <scope>IDENTIFICATION</scope>
</reference>
<gene>
    <name evidence="1" type="ORF">PHYPA_021398</name>
</gene>
<dbReference type="AlphaFoldDB" id="A0A2K1J9U7"/>
<dbReference type="EMBL" id="ABEU02000016">
    <property type="protein sequence ID" value="PNR38287.1"/>
    <property type="molecule type" value="Genomic_DNA"/>
</dbReference>
<evidence type="ECO:0000313" key="2">
    <source>
        <dbReference type="EnsemblPlants" id="PAC:32986135.CDS.1"/>
    </source>
</evidence>
<dbReference type="InParanoid" id="A0A2K1J9U7"/>
<accession>A0A2K1J9U7</accession>
<sequence length="114" mass="12485">MQDLLGCLGGGYHDQVALPHLEHEHIAILLGHLGQVPMVQVISNLTIKPKPPQIMTAGTSKSSISRLPAAVYDSEEGAQHLKCIRESFCTNGKSLELFRLRAPHPSTLTQMHQI</sequence>
<dbReference type="EnsemblPlants" id="Pp3c16_23730V3.1">
    <property type="protein sequence ID" value="PAC:32986135.CDS.1"/>
    <property type="gene ID" value="Pp3c16_23730"/>
</dbReference>
<dbReference type="Proteomes" id="UP000006727">
    <property type="component" value="Chromosome 16"/>
</dbReference>
<organism evidence="1">
    <name type="scientific">Physcomitrium patens</name>
    <name type="common">Spreading-leaved earth moss</name>
    <name type="synonym">Physcomitrella patens</name>
    <dbReference type="NCBI Taxonomy" id="3218"/>
    <lineage>
        <taxon>Eukaryota</taxon>
        <taxon>Viridiplantae</taxon>
        <taxon>Streptophyta</taxon>
        <taxon>Embryophyta</taxon>
        <taxon>Bryophyta</taxon>
        <taxon>Bryophytina</taxon>
        <taxon>Bryopsida</taxon>
        <taxon>Funariidae</taxon>
        <taxon>Funariales</taxon>
        <taxon>Funariaceae</taxon>
        <taxon>Physcomitrium</taxon>
    </lineage>
</organism>
<proteinExistence type="predicted"/>
<protein>
    <submittedName>
        <fullName evidence="1 2">Uncharacterized protein</fullName>
    </submittedName>
</protein>
<evidence type="ECO:0000313" key="1">
    <source>
        <dbReference type="EMBL" id="PNR38287.1"/>
    </source>
</evidence>
<evidence type="ECO:0000313" key="3">
    <source>
        <dbReference type="Proteomes" id="UP000006727"/>
    </source>
</evidence>
<dbReference type="Gramene" id="Pp3c16_23730V3.1">
    <property type="protein sequence ID" value="PAC:32986135.CDS.1"/>
    <property type="gene ID" value="Pp3c16_23730"/>
</dbReference>
<reference evidence="1 3" key="2">
    <citation type="journal article" date="2018" name="Plant J.">
        <title>The Physcomitrella patens chromosome-scale assembly reveals moss genome structure and evolution.</title>
        <authorList>
            <person name="Lang D."/>
            <person name="Ullrich K.K."/>
            <person name="Murat F."/>
            <person name="Fuchs J."/>
            <person name="Jenkins J."/>
            <person name="Haas F.B."/>
            <person name="Piednoel M."/>
            <person name="Gundlach H."/>
            <person name="Van Bel M."/>
            <person name="Meyberg R."/>
            <person name="Vives C."/>
            <person name="Morata J."/>
            <person name="Symeonidi A."/>
            <person name="Hiss M."/>
            <person name="Muchero W."/>
            <person name="Kamisugi Y."/>
            <person name="Saleh O."/>
            <person name="Blanc G."/>
            <person name="Decker E.L."/>
            <person name="van Gessel N."/>
            <person name="Grimwood J."/>
            <person name="Hayes R.D."/>
            <person name="Graham S.W."/>
            <person name="Gunter L.E."/>
            <person name="McDaniel S.F."/>
            <person name="Hoernstein S.N.W."/>
            <person name="Larsson A."/>
            <person name="Li F.W."/>
            <person name="Perroud P.F."/>
            <person name="Phillips J."/>
            <person name="Ranjan P."/>
            <person name="Rokshar D.S."/>
            <person name="Rothfels C.J."/>
            <person name="Schneider L."/>
            <person name="Shu S."/>
            <person name="Stevenson D.W."/>
            <person name="Thummler F."/>
            <person name="Tillich M."/>
            <person name="Villarreal Aguilar J.C."/>
            <person name="Widiez T."/>
            <person name="Wong G.K."/>
            <person name="Wymore A."/>
            <person name="Zhang Y."/>
            <person name="Zimmer A.D."/>
            <person name="Quatrano R.S."/>
            <person name="Mayer K.F.X."/>
            <person name="Goodstein D."/>
            <person name="Casacuberta J.M."/>
            <person name="Vandepoele K."/>
            <person name="Reski R."/>
            <person name="Cuming A.C."/>
            <person name="Tuskan G.A."/>
            <person name="Maumus F."/>
            <person name="Salse J."/>
            <person name="Schmutz J."/>
            <person name="Rensing S.A."/>
        </authorList>
    </citation>
    <scope>NUCLEOTIDE SEQUENCE [LARGE SCALE GENOMIC DNA]</scope>
    <source>
        <strain evidence="2 3">cv. Gransden 2004</strain>
    </source>
</reference>
<keyword evidence="3" id="KW-1185">Reference proteome</keyword>